<evidence type="ECO:0000313" key="2">
    <source>
        <dbReference type="Proteomes" id="UP000018888"/>
    </source>
</evidence>
<dbReference type="Proteomes" id="UP000018888">
    <property type="component" value="Unassembled WGS sequence"/>
</dbReference>
<dbReference type="EMBL" id="AUPC02000068">
    <property type="protein sequence ID" value="POG74793.1"/>
    <property type="molecule type" value="Genomic_DNA"/>
</dbReference>
<reference evidence="1 2" key="2">
    <citation type="journal article" date="2018" name="New Phytol.">
        <title>High intraspecific genome diversity in the model arbuscular mycorrhizal symbiont Rhizophagus irregularis.</title>
        <authorList>
            <person name="Chen E.C.H."/>
            <person name="Morin E."/>
            <person name="Beaudet D."/>
            <person name="Noel J."/>
            <person name="Yildirir G."/>
            <person name="Ndikumana S."/>
            <person name="Charron P."/>
            <person name="St-Onge C."/>
            <person name="Giorgi J."/>
            <person name="Kruger M."/>
            <person name="Marton T."/>
            <person name="Ropars J."/>
            <person name="Grigoriev I.V."/>
            <person name="Hainaut M."/>
            <person name="Henrissat B."/>
            <person name="Roux C."/>
            <person name="Martin F."/>
            <person name="Corradi N."/>
        </authorList>
    </citation>
    <scope>NUCLEOTIDE SEQUENCE [LARGE SCALE GENOMIC DNA]</scope>
    <source>
        <strain evidence="1 2">DAOM 197198</strain>
    </source>
</reference>
<sequence length="158" mass="18317">MYNSLSNTPDDNFKEDIVDKLQVMLKAILNDIDISNIRVMFYSNIAKFHISIIPIRWYKDDILMKLNSSILENSPVLTVVESSDIAMLHTVNFTFQNLKKHFQEFYNNEIIQQIISKRNKFGIAFLTAKTAINIALKTGCDNELVKLLRKFILTKQKS</sequence>
<comment type="caution">
    <text evidence="1">The sequence shown here is derived from an EMBL/GenBank/DDBJ whole genome shotgun (WGS) entry which is preliminary data.</text>
</comment>
<name>A0A2P4QAX6_RHIID</name>
<evidence type="ECO:0000313" key="1">
    <source>
        <dbReference type="EMBL" id="POG74793.1"/>
    </source>
</evidence>
<organism evidence="1 2">
    <name type="scientific">Rhizophagus irregularis (strain DAOM 181602 / DAOM 197198 / MUCL 43194)</name>
    <name type="common">Arbuscular mycorrhizal fungus</name>
    <name type="synonym">Glomus intraradices</name>
    <dbReference type="NCBI Taxonomy" id="747089"/>
    <lineage>
        <taxon>Eukaryota</taxon>
        <taxon>Fungi</taxon>
        <taxon>Fungi incertae sedis</taxon>
        <taxon>Mucoromycota</taxon>
        <taxon>Glomeromycotina</taxon>
        <taxon>Glomeromycetes</taxon>
        <taxon>Glomerales</taxon>
        <taxon>Glomeraceae</taxon>
        <taxon>Rhizophagus</taxon>
    </lineage>
</organism>
<proteinExistence type="predicted"/>
<accession>A0A2P4QAX6</accession>
<dbReference type="AlphaFoldDB" id="A0A2P4QAX6"/>
<keyword evidence="2" id="KW-1185">Reference proteome</keyword>
<reference evidence="1 2" key="1">
    <citation type="journal article" date="2013" name="Proc. Natl. Acad. Sci. U.S.A.">
        <title>Genome of an arbuscular mycorrhizal fungus provides insight into the oldest plant symbiosis.</title>
        <authorList>
            <person name="Tisserant E."/>
            <person name="Malbreil M."/>
            <person name="Kuo A."/>
            <person name="Kohler A."/>
            <person name="Symeonidi A."/>
            <person name="Balestrini R."/>
            <person name="Charron P."/>
            <person name="Duensing N."/>
            <person name="Frei Dit Frey N."/>
            <person name="Gianinazzi-Pearson V."/>
            <person name="Gilbert L.B."/>
            <person name="Handa Y."/>
            <person name="Herr J.R."/>
            <person name="Hijri M."/>
            <person name="Koul R."/>
            <person name="Kawaguchi M."/>
            <person name="Krajinski F."/>
            <person name="Lammers P.J."/>
            <person name="Masclaux F.G."/>
            <person name="Murat C."/>
            <person name="Morin E."/>
            <person name="Ndikumana S."/>
            <person name="Pagni M."/>
            <person name="Petitpierre D."/>
            <person name="Requena N."/>
            <person name="Rosikiewicz P."/>
            <person name="Riley R."/>
            <person name="Saito K."/>
            <person name="San Clemente H."/>
            <person name="Shapiro H."/>
            <person name="van Tuinen D."/>
            <person name="Becard G."/>
            <person name="Bonfante P."/>
            <person name="Paszkowski U."/>
            <person name="Shachar-Hill Y.Y."/>
            <person name="Tuskan G.A."/>
            <person name="Young P.W."/>
            <person name="Sanders I.R."/>
            <person name="Henrissat B."/>
            <person name="Rensing S.A."/>
            <person name="Grigoriev I.V."/>
            <person name="Corradi N."/>
            <person name="Roux C."/>
            <person name="Martin F."/>
        </authorList>
    </citation>
    <scope>NUCLEOTIDE SEQUENCE [LARGE SCALE GENOMIC DNA]</scope>
    <source>
        <strain evidence="1 2">DAOM 197198</strain>
    </source>
</reference>
<gene>
    <name evidence="1" type="ORF">GLOIN_2v1873403</name>
</gene>
<protein>
    <submittedName>
        <fullName evidence="1">Uncharacterized protein</fullName>
    </submittedName>
</protein>